<proteinExistence type="predicted"/>
<gene>
    <name evidence="2" type="ORF">PTTG_00608</name>
</gene>
<reference evidence="3" key="4">
    <citation type="submission" date="2025-05" db="UniProtKB">
        <authorList>
            <consortium name="EnsemblFungi"/>
        </authorList>
    </citation>
    <scope>IDENTIFICATION</scope>
    <source>
        <strain evidence="3">isolate 1-1 / race 1 (BBBD)</strain>
    </source>
</reference>
<dbReference type="EMBL" id="ADAS02000042">
    <property type="protein sequence ID" value="OAV94234.1"/>
    <property type="molecule type" value="Genomic_DNA"/>
</dbReference>
<evidence type="ECO:0000313" key="2">
    <source>
        <dbReference type="EMBL" id="OAV94234.1"/>
    </source>
</evidence>
<sequence length="54" mass="6353">MHQEYLKTSAHQNCRNTDQTDPDHPDPQQKPARFPDHPDPQQKLARFPDHPDPQ</sequence>
<accession>A0A0C4EIP1</accession>
<evidence type="ECO:0000313" key="4">
    <source>
        <dbReference type="Proteomes" id="UP000005240"/>
    </source>
</evidence>
<name>A0A0C4EIP1_PUCT1</name>
<dbReference type="AlphaFoldDB" id="A0A0C4EIP1"/>
<reference evidence="2" key="2">
    <citation type="submission" date="2016-05" db="EMBL/GenBank/DDBJ databases">
        <title>Comparative analysis highlights variable genome content of wheat rusts and divergence of the mating loci.</title>
        <authorList>
            <person name="Cuomo C.A."/>
            <person name="Bakkeren G."/>
            <person name="Szabo L."/>
            <person name="Khalil H."/>
            <person name="Joly D."/>
            <person name="Goldberg J."/>
            <person name="Young S."/>
            <person name="Zeng Q."/>
            <person name="Fellers J."/>
        </authorList>
    </citation>
    <scope>NUCLEOTIDE SEQUENCE [LARGE SCALE GENOMIC DNA]</scope>
    <source>
        <strain evidence="2">1-1 BBBD Race 1</strain>
    </source>
</reference>
<dbReference type="VEuPathDB" id="FungiDB:PTTG_00608"/>
<feature type="compositionally biased region" description="Basic and acidic residues" evidence="1">
    <location>
        <begin position="21"/>
        <end position="54"/>
    </location>
</feature>
<protein>
    <submittedName>
        <fullName evidence="2 3">Uncharacterized protein</fullName>
    </submittedName>
</protein>
<reference evidence="2" key="1">
    <citation type="submission" date="2009-11" db="EMBL/GenBank/DDBJ databases">
        <authorList>
            <consortium name="The Broad Institute Genome Sequencing Platform"/>
            <person name="Ward D."/>
            <person name="Feldgarden M."/>
            <person name="Earl A."/>
            <person name="Young S.K."/>
            <person name="Zeng Q."/>
            <person name="Koehrsen M."/>
            <person name="Alvarado L."/>
            <person name="Berlin A."/>
            <person name="Bochicchio J."/>
            <person name="Borenstein D."/>
            <person name="Chapman S.B."/>
            <person name="Chen Z."/>
            <person name="Engels R."/>
            <person name="Freedman E."/>
            <person name="Gellesch M."/>
            <person name="Goldberg J."/>
            <person name="Griggs A."/>
            <person name="Gujja S."/>
            <person name="Heilman E."/>
            <person name="Heiman D."/>
            <person name="Hepburn T."/>
            <person name="Howarth C."/>
            <person name="Jen D."/>
            <person name="Larson L."/>
            <person name="Lewis B."/>
            <person name="Mehta T."/>
            <person name="Park D."/>
            <person name="Pearson M."/>
            <person name="Roberts A."/>
            <person name="Saif S."/>
            <person name="Shea T."/>
            <person name="Shenoy N."/>
            <person name="Sisk P."/>
            <person name="Stolte C."/>
            <person name="Sykes S."/>
            <person name="Thomson T."/>
            <person name="Walk T."/>
            <person name="White J."/>
            <person name="Yandava C."/>
            <person name="Izard J."/>
            <person name="Baranova O.V."/>
            <person name="Blanton J.M."/>
            <person name="Tanner A.C."/>
            <person name="Dewhirst F.E."/>
            <person name="Haas B."/>
            <person name="Nusbaum C."/>
            <person name="Birren B."/>
        </authorList>
    </citation>
    <scope>NUCLEOTIDE SEQUENCE [LARGE SCALE GENOMIC DNA]</scope>
    <source>
        <strain evidence="2">1-1 BBBD Race 1</strain>
    </source>
</reference>
<organism evidence="2">
    <name type="scientific">Puccinia triticina (isolate 1-1 / race 1 (BBBD))</name>
    <name type="common">Brown leaf rust fungus</name>
    <dbReference type="NCBI Taxonomy" id="630390"/>
    <lineage>
        <taxon>Eukaryota</taxon>
        <taxon>Fungi</taxon>
        <taxon>Dikarya</taxon>
        <taxon>Basidiomycota</taxon>
        <taxon>Pucciniomycotina</taxon>
        <taxon>Pucciniomycetes</taxon>
        <taxon>Pucciniales</taxon>
        <taxon>Pucciniaceae</taxon>
        <taxon>Puccinia</taxon>
    </lineage>
</organism>
<evidence type="ECO:0000256" key="1">
    <source>
        <dbReference type="SAM" id="MobiDB-lite"/>
    </source>
</evidence>
<evidence type="ECO:0000313" key="3">
    <source>
        <dbReference type="EnsemblFungi" id="PTTG_00608-t43_1-p1"/>
    </source>
</evidence>
<feature type="region of interest" description="Disordered" evidence="1">
    <location>
        <begin position="1"/>
        <end position="54"/>
    </location>
</feature>
<dbReference type="EnsemblFungi" id="PTTG_00608-t43_1">
    <property type="protein sequence ID" value="PTTG_00608-t43_1-p1"/>
    <property type="gene ID" value="PTTG_00608"/>
</dbReference>
<keyword evidence="4" id="KW-1185">Reference proteome</keyword>
<reference evidence="3 4" key="3">
    <citation type="journal article" date="2017" name="G3 (Bethesda)">
        <title>Comparative analysis highlights variable genome content of wheat rusts and divergence of the mating loci.</title>
        <authorList>
            <person name="Cuomo C.A."/>
            <person name="Bakkeren G."/>
            <person name="Khalil H.B."/>
            <person name="Panwar V."/>
            <person name="Joly D."/>
            <person name="Linning R."/>
            <person name="Sakthikumar S."/>
            <person name="Song X."/>
            <person name="Adiconis X."/>
            <person name="Fan L."/>
            <person name="Goldberg J.M."/>
            <person name="Levin J.Z."/>
            <person name="Young S."/>
            <person name="Zeng Q."/>
            <person name="Anikster Y."/>
            <person name="Bruce M."/>
            <person name="Wang M."/>
            <person name="Yin C."/>
            <person name="McCallum B."/>
            <person name="Szabo L.J."/>
            <person name="Hulbert S."/>
            <person name="Chen X."/>
            <person name="Fellers J.P."/>
        </authorList>
    </citation>
    <scope>NUCLEOTIDE SEQUENCE</scope>
    <source>
        <strain evidence="4">Isolate 1-1 / race 1 (BBBD)</strain>
        <strain evidence="3">isolate 1-1 / race 1 (BBBD)</strain>
    </source>
</reference>
<dbReference type="Proteomes" id="UP000005240">
    <property type="component" value="Unassembled WGS sequence"/>
</dbReference>